<dbReference type="RefSeq" id="WP_154758678.1">
    <property type="nucleotide sequence ID" value="NZ_WMBA01000035.1"/>
</dbReference>
<gene>
    <name evidence="1" type="ORF">GKO32_21430</name>
</gene>
<dbReference type="SUPFAM" id="SSF56209">
    <property type="entry name" value="Nitrile hydratase alpha chain"/>
    <property type="match status" value="1"/>
</dbReference>
<accession>A0A6N7YTY7</accession>
<dbReference type="Proteomes" id="UP000440096">
    <property type="component" value="Unassembled WGS sequence"/>
</dbReference>
<proteinExistence type="predicted"/>
<dbReference type="OrthoDB" id="5077169at2"/>
<evidence type="ECO:0000313" key="1">
    <source>
        <dbReference type="EMBL" id="MTD56515.1"/>
    </source>
</evidence>
<dbReference type="GO" id="GO:0003824">
    <property type="term" value="F:catalytic activity"/>
    <property type="evidence" value="ECO:0007669"/>
    <property type="project" value="InterPro"/>
</dbReference>
<sequence>MTVELERAITERAWTDGRFRDLLRTDPKKALAELGVEVPEGVELDVRIQRRDTLYYLVPPLRNEAPAQPRINQIDLWRSADMFCWILPEEMKVSLLAMRRSFRENTEVRDDS</sequence>
<dbReference type="InterPro" id="IPR036648">
    <property type="entry name" value="CN_Hdrase_a/SCN_Hdrase_g_sf"/>
</dbReference>
<name>A0A6N7YTY7_9PSEU</name>
<comment type="caution">
    <text evidence="1">The sequence shown here is derived from an EMBL/GenBank/DDBJ whole genome shotgun (WGS) entry which is preliminary data.</text>
</comment>
<organism evidence="1 2">
    <name type="scientific">Amycolatopsis pithecellobii</name>
    <dbReference type="NCBI Taxonomy" id="664692"/>
    <lineage>
        <taxon>Bacteria</taxon>
        <taxon>Bacillati</taxon>
        <taxon>Actinomycetota</taxon>
        <taxon>Actinomycetes</taxon>
        <taxon>Pseudonocardiales</taxon>
        <taxon>Pseudonocardiaceae</taxon>
        <taxon>Amycolatopsis</taxon>
    </lineage>
</organism>
<evidence type="ECO:0000313" key="2">
    <source>
        <dbReference type="Proteomes" id="UP000440096"/>
    </source>
</evidence>
<dbReference type="AlphaFoldDB" id="A0A6N7YTY7"/>
<dbReference type="Gene3D" id="3.90.330.10">
    <property type="entry name" value="Nitrile hydratase alpha /Thiocyanate hydrolase gamma"/>
    <property type="match status" value="1"/>
</dbReference>
<reference evidence="1 2" key="1">
    <citation type="submission" date="2019-11" db="EMBL/GenBank/DDBJ databases">
        <title>Draft genome of Amycolatopsis RM579.</title>
        <authorList>
            <person name="Duangmal K."/>
            <person name="Mingma R."/>
        </authorList>
    </citation>
    <scope>NUCLEOTIDE SEQUENCE [LARGE SCALE GENOMIC DNA]</scope>
    <source>
        <strain evidence="1 2">RM579</strain>
    </source>
</reference>
<dbReference type="GO" id="GO:0046914">
    <property type="term" value="F:transition metal ion binding"/>
    <property type="evidence" value="ECO:0007669"/>
    <property type="project" value="InterPro"/>
</dbReference>
<keyword evidence="2" id="KW-1185">Reference proteome</keyword>
<dbReference type="EMBL" id="WMBA01000035">
    <property type="protein sequence ID" value="MTD56515.1"/>
    <property type="molecule type" value="Genomic_DNA"/>
</dbReference>
<protein>
    <submittedName>
        <fullName evidence="1">Nitrile hydratase</fullName>
    </submittedName>
</protein>